<evidence type="ECO:0000313" key="7">
    <source>
        <dbReference type="EMBL" id="TJZ85132.1"/>
    </source>
</evidence>
<dbReference type="GO" id="GO:0019867">
    <property type="term" value="C:outer membrane"/>
    <property type="evidence" value="ECO:0007669"/>
    <property type="project" value="InterPro"/>
</dbReference>
<proteinExistence type="predicted"/>
<keyword evidence="8" id="KW-1185">Reference proteome</keyword>
<dbReference type="Gene3D" id="3.10.20.310">
    <property type="entry name" value="membrane protein fhac"/>
    <property type="match status" value="1"/>
</dbReference>
<dbReference type="InterPro" id="IPR039910">
    <property type="entry name" value="D15-like"/>
</dbReference>
<dbReference type="AlphaFoldDB" id="A0A4U0QUJ7"/>
<accession>A0A4U0QUJ7</accession>
<dbReference type="InterPro" id="IPR010827">
    <property type="entry name" value="BamA/TamA_POTRA"/>
</dbReference>
<evidence type="ECO:0000313" key="8">
    <source>
        <dbReference type="Proteomes" id="UP000306223"/>
    </source>
</evidence>
<organism evidence="7 8">
    <name type="scientific">Paracoccus hibiscisoli</name>
    <dbReference type="NCBI Taxonomy" id="2023261"/>
    <lineage>
        <taxon>Bacteria</taxon>
        <taxon>Pseudomonadati</taxon>
        <taxon>Pseudomonadota</taxon>
        <taxon>Alphaproteobacteria</taxon>
        <taxon>Rhodobacterales</taxon>
        <taxon>Paracoccaceae</taxon>
        <taxon>Paracoccus</taxon>
    </lineage>
</organism>
<feature type="chain" id="PRO_5020525092" evidence="5">
    <location>
        <begin position="29"/>
        <end position="624"/>
    </location>
</feature>
<evidence type="ECO:0000256" key="5">
    <source>
        <dbReference type="SAM" id="SignalP"/>
    </source>
</evidence>
<keyword evidence="3" id="KW-0812">Transmembrane</keyword>
<dbReference type="OrthoDB" id="9769707at2"/>
<feature type="domain" description="POTRA" evidence="6">
    <location>
        <begin position="222"/>
        <end position="296"/>
    </location>
</feature>
<gene>
    <name evidence="7" type="ORF">FA740_07260</name>
</gene>
<dbReference type="InterPro" id="IPR034746">
    <property type="entry name" value="POTRA"/>
</dbReference>
<evidence type="ECO:0000256" key="4">
    <source>
        <dbReference type="ARBA" id="ARBA00023136"/>
    </source>
</evidence>
<dbReference type="PANTHER" id="PTHR12815">
    <property type="entry name" value="SORTING AND ASSEMBLY MACHINERY SAMM50 PROTEIN FAMILY MEMBER"/>
    <property type="match status" value="1"/>
</dbReference>
<keyword evidence="5" id="KW-0732">Signal</keyword>
<sequence>MRAYLGAILMAGTALSGMVLSGTGAALAQSSSPFSGLFGRGSQAEGPVALDVQVAGGDEALTRQIRQALLLTGALAEDRTTGQDMLAAARGDYARILGLLYDEGYYNGVVTITLDGVEAAEVAPLDAPAQVARVLVAVDPGPVFRFSRAQIAPVAPGSDISDAYAVGAVAGTGVMRRAAIAGVDGWRAVGHAKADIGDQQIVADHDASQVDSRIALTPGPRVSFGRMSVSGNQRLNERRLRKIAGFPEGERFDPEELETVRQRLRRSGVFSAITLQEADDIGPGDTLDVDLTVVEQAPRRIGAGAEISTVDGALVSAYWMHRNLLGGGERLRIDGRIKDIGSETSDRDDELTIRLDRPATITADTTAYTELEVAQMREEDYDEDSATLGFGLTHIFSDRLTADAALEYQYSRVFDANGRTDFKVVALPMDVIWDRRDQPNNARRGFYLSAEVTPFAGQGDTSSGLRALGEGRVFRSFGADDRFTLAGRARAGSVFGSALETTPRNYLFYSGGGGTVRGHPYQSLGVEQIRGPDGPIKTGGLSVASATAEFRFQLRERIGLVAFADYGQVWTQDGFGGDSGDHAGAGVGIRYDTPIGPLRFDVAGPVSGDTGSGVQLYLGLGQAF</sequence>
<dbReference type="Proteomes" id="UP000306223">
    <property type="component" value="Unassembled WGS sequence"/>
</dbReference>
<keyword evidence="2" id="KW-1134">Transmembrane beta strand</keyword>
<comment type="caution">
    <text evidence="7">The sequence shown here is derived from an EMBL/GenBank/DDBJ whole genome shotgun (WGS) entry which is preliminary data.</text>
</comment>
<evidence type="ECO:0000256" key="1">
    <source>
        <dbReference type="ARBA" id="ARBA00004370"/>
    </source>
</evidence>
<dbReference type="Gene3D" id="2.40.160.50">
    <property type="entry name" value="membrane protein fhac: a member of the omp85/tpsb transporter family"/>
    <property type="match status" value="1"/>
</dbReference>
<feature type="signal peptide" evidence="5">
    <location>
        <begin position="1"/>
        <end position="28"/>
    </location>
</feature>
<keyword evidence="4" id="KW-0472">Membrane</keyword>
<dbReference type="PANTHER" id="PTHR12815:SF18">
    <property type="entry name" value="SORTING AND ASSEMBLY MACHINERY COMPONENT 50 HOMOLOG"/>
    <property type="match status" value="1"/>
</dbReference>
<dbReference type="Pfam" id="PF01103">
    <property type="entry name" value="Omp85"/>
    <property type="match status" value="1"/>
</dbReference>
<dbReference type="RefSeq" id="WP_136856106.1">
    <property type="nucleotide sequence ID" value="NZ_SUNH01000009.1"/>
</dbReference>
<evidence type="ECO:0000256" key="3">
    <source>
        <dbReference type="ARBA" id="ARBA00022692"/>
    </source>
</evidence>
<evidence type="ECO:0000256" key="2">
    <source>
        <dbReference type="ARBA" id="ARBA00022452"/>
    </source>
</evidence>
<reference evidence="7 8" key="1">
    <citation type="submission" date="2019-04" db="EMBL/GenBank/DDBJ databases">
        <authorList>
            <person name="Li J."/>
        </authorList>
    </citation>
    <scope>NUCLEOTIDE SEQUENCE [LARGE SCALE GENOMIC DNA]</scope>
    <source>
        <strain evidence="7 8">CCTCC AB2016182</strain>
    </source>
</reference>
<evidence type="ECO:0000259" key="6">
    <source>
        <dbReference type="PROSITE" id="PS51779"/>
    </source>
</evidence>
<comment type="subcellular location">
    <subcellularLocation>
        <location evidence="1">Membrane</location>
    </subcellularLocation>
</comment>
<dbReference type="EMBL" id="SUNH01000009">
    <property type="protein sequence ID" value="TJZ85132.1"/>
    <property type="molecule type" value="Genomic_DNA"/>
</dbReference>
<dbReference type="Pfam" id="PF07244">
    <property type="entry name" value="POTRA"/>
    <property type="match status" value="1"/>
</dbReference>
<protein>
    <submittedName>
        <fullName evidence="7">Outer membrane protein assembly factor</fullName>
    </submittedName>
</protein>
<dbReference type="InterPro" id="IPR000184">
    <property type="entry name" value="Bac_surfAg_D15"/>
</dbReference>
<name>A0A4U0QUJ7_9RHOB</name>
<dbReference type="PROSITE" id="PS51779">
    <property type="entry name" value="POTRA"/>
    <property type="match status" value="1"/>
</dbReference>